<dbReference type="Gene3D" id="3.30.420.40">
    <property type="match status" value="2"/>
</dbReference>
<sequence length="403" mass="42880">MRKAQPVSEQPQHSNDRVRRSNLVAVLRALHLDGAQSRAQLTRRTGLYRSTIAALVAELIERDLVAESLPETRVGVGRPSPIVTINPRVVAISVYPDVDALIGGVVGLGGTIHRRWRKPLTAKPTPEDAVELIAEAVSQVESELGRDHRIIGLGVALPALVDTDAGSVTLAPNLDWHGVPFAQMLRDRLGISAMIANDAQLGATAEREFGSASGVGNMIYLNGSGGGIGGGAFVDGREMRGFRGYGAEFGHIVIDHGGEACFCGQHGCFERCVRRDALVAALGVDSIDDEELGELLAGSDDPLVLGEVARQVDRLAAGISMLISVFAPERVVLGGFLASLYAARREELVRLVAERSFTLLADRVEIVSGGLGSREVLLGAAERVFEGLFADPARFRSARADSE</sequence>
<dbReference type="AlphaFoldDB" id="A0A2S9QRP2"/>
<dbReference type="OrthoDB" id="5174513at2"/>
<comment type="similarity">
    <text evidence="1">Belongs to the ROK (NagC/XylR) family.</text>
</comment>
<keyword evidence="3" id="KW-1185">Reference proteome</keyword>
<organism evidence="2 3">
    <name type="scientific">Leucobacter massiliensis</name>
    <dbReference type="NCBI Taxonomy" id="1686285"/>
    <lineage>
        <taxon>Bacteria</taxon>
        <taxon>Bacillati</taxon>
        <taxon>Actinomycetota</taxon>
        <taxon>Actinomycetes</taxon>
        <taxon>Micrococcales</taxon>
        <taxon>Microbacteriaceae</taxon>
        <taxon>Leucobacter</taxon>
    </lineage>
</organism>
<dbReference type="InterPro" id="IPR036388">
    <property type="entry name" value="WH-like_DNA-bd_sf"/>
</dbReference>
<evidence type="ECO:0008006" key="4">
    <source>
        <dbReference type="Google" id="ProtNLM"/>
    </source>
</evidence>
<dbReference type="PANTHER" id="PTHR18964">
    <property type="entry name" value="ROK (REPRESSOR, ORF, KINASE) FAMILY"/>
    <property type="match status" value="1"/>
</dbReference>
<gene>
    <name evidence="2" type="ORF">B4915_04145</name>
</gene>
<protein>
    <recommendedName>
        <fullName evidence="4">Transcriptional regulator</fullName>
    </recommendedName>
</protein>
<dbReference type="Pfam" id="PF00480">
    <property type="entry name" value="ROK"/>
    <property type="match status" value="1"/>
</dbReference>
<evidence type="ECO:0000256" key="1">
    <source>
        <dbReference type="ARBA" id="ARBA00006479"/>
    </source>
</evidence>
<reference evidence="2 3" key="1">
    <citation type="journal article" date="2017" name="New Microbes New Infect">
        <title>Genome sequence of 'Leucobacter massiliensis' sp. nov. isolated from human pharynx after travel to the 2014 Hajj.</title>
        <authorList>
            <person name="Leangapichart T."/>
            <person name="Gautret P."/>
            <person name="Nguyen T.T."/>
            <person name="Armstrong N."/>
            <person name="Rolain J.M."/>
        </authorList>
    </citation>
    <scope>NUCLEOTIDE SEQUENCE [LARGE SCALE GENOMIC DNA]</scope>
    <source>
        <strain evidence="2 3">122RC15</strain>
    </source>
</reference>
<dbReference type="Gene3D" id="1.10.10.10">
    <property type="entry name" value="Winged helix-like DNA-binding domain superfamily/Winged helix DNA-binding domain"/>
    <property type="match status" value="1"/>
</dbReference>
<dbReference type="InterPro" id="IPR000600">
    <property type="entry name" value="ROK"/>
</dbReference>
<name>A0A2S9QRP2_9MICO</name>
<evidence type="ECO:0000313" key="3">
    <source>
        <dbReference type="Proteomes" id="UP000238650"/>
    </source>
</evidence>
<comment type="caution">
    <text evidence="2">The sequence shown here is derived from an EMBL/GenBank/DDBJ whole genome shotgun (WGS) entry which is preliminary data.</text>
</comment>
<dbReference type="PANTHER" id="PTHR18964:SF149">
    <property type="entry name" value="BIFUNCTIONAL UDP-N-ACETYLGLUCOSAMINE 2-EPIMERASE_N-ACETYLMANNOSAMINE KINASE"/>
    <property type="match status" value="1"/>
</dbReference>
<proteinExistence type="inferred from homology"/>
<dbReference type="Proteomes" id="UP000238650">
    <property type="component" value="Unassembled WGS sequence"/>
</dbReference>
<dbReference type="SUPFAM" id="SSF53067">
    <property type="entry name" value="Actin-like ATPase domain"/>
    <property type="match status" value="1"/>
</dbReference>
<dbReference type="EMBL" id="MWZD01000013">
    <property type="protein sequence ID" value="PRI12248.1"/>
    <property type="molecule type" value="Genomic_DNA"/>
</dbReference>
<dbReference type="InterPro" id="IPR036390">
    <property type="entry name" value="WH_DNA-bd_sf"/>
</dbReference>
<dbReference type="SUPFAM" id="SSF46785">
    <property type="entry name" value="Winged helix' DNA-binding domain"/>
    <property type="match status" value="1"/>
</dbReference>
<evidence type="ECO:0000313" key="2">
    <source>
        <dbReference type="EMBL" id="PRI12248.1"/>
    </source>
</evidence>
<dbReference type="InterPro" id="IPR043129">
    <property type="entry name" value="ATPase_NBD"/>
</dbReference>
<accession>A0A2S9QRP2</accession>